<protein>
    <submittedName>
        <fullName evidence="2">Catechol 2,3-dioxygenase</fullName>
        <ecNumber evidence="2">1.13.11.2</ecNumber>
    </submittedName>
</protein>
<feature type="domain" description="VOC" evidence="1">
    <location>
        <begin position="8"/>
        <end position="128"/>
    </location>
</feature>
<organism evidence="2 3">
    <name type="scientific">Acidovorax soli</name>
    <dbReference type="NCBI Taxonomy" id="592050"/>
    <lineage>
        <taxon>Bacteria</taxon>
        <taxon>Pseudomonadati</taxon>
        <taxon>Pseudomonadota</taxon>
        <taxon>Betaproteobacteria</taxon>
        <taxon>Burkholderiales</taxon>
        <taxon>Comamonadaceae</taxon>
        <taxon>Acidovorax</taxon>
    </lineage>
</organism>
<dbReference type="RefSeq" id="WP_184861542.1">
    <property type="nucleotide sequence ID" value="NZ_JACHLK010000010.1"/>
</dbReference>
<proteinExistence type="predicted"/>
<comment type="caution">
    <text evidence="2">The sequence shown here is derived from an EMBL/GenBank/DDBJ whole genome shotgun (WGS) entry which is preliminary data.</text>
</comment>
<dbReference type="SUPFAM" id="SSF54593">
    <property type="entry name" value="Glyoxalase/Bleomycin resistance protein/Dihydroxybiphenyl dioxygenase"/>
    <property type="match status" value="1"/>
</dbReference>
<gene>
    <name evidence="2" type="ORF">HNP48_004676</name>
</gene>
<keyword evidence="2" id="KW-0223">Dioxygenase</keyword>
<dbReference type="EC" id="1.13.11.2" evidence="2"/>
<evidence type="ECO:0000313" key="3">
    <source>
        <dbReference type="Proteomes" id="UP000575083"/>
    </source>
</evidence>
<dbReference type="InterPro" id="IPR004360">
    <property type="entry name" value="Glyas_Fos-R_dOase_dom"/>
</dbReference>
<keyword evidence="2" id="KW-0560">Oxidoreductase</keyword>
<keyword evidence="3" id="KW-1185">Reference proteome</keyword>
<sequence>MNPPYTANLSHCGIFCRDLEVMKRFYTGVFDMQETDRGEGVTFRFEIVFLSGREDQHHQLVLAGGRGADAPSTVMQLSFKVKTIDHLREARRRALALGATKMRGLNHGNAISIYCMDPEDNTVEVYLDTPWYVSQPHGDPLDLDQDDEAIWAQTERVVRTDPSFMPVSEWAERFAQRSAASKQAAP</sequence>
<dbReference type="GO" id="GO:0018577">
    <property type="term" value="F:catechol 2,3-dioxygenase activity"/>
    <property type="evidence" value="ECO:0007669"/>
    <property type="project" value="UniProtKB-EC"/>
</dbReference>
<accession>A0A7X0UBH6</accession>
<dbReference type="InterPro" id="IPR029068">
    <property type="entry name" value="Glyas_Bleomycin-R_OHBP_Dase"/>
</dbReference>
<name>A0A7X0UBH6_9BURK</name>
<dbReference type="PROSITE" id="PS51819">
    <property type="entry name" value="VOC"/>
    <property type="match status" value="1"/>
</dbReference>
<dbReference type="Proteomes" id="UP000575083">
    <property type="component" value="Unassembled WGS sequence"/>
</dbReference>
<dbReference type="EMBL" id="JACHLK010000010">
    <property type="protein sequence ID" value="MBB6561974.1"/>
    <property type="molecule type" value="Genomic_DNA"/>
</dbReference>
<dbReference type="AlphaFoldDB" id="A0A7X0UBH6"/>
<dbReference type="InterPro" id="IPR037523">
    <property type="entry name" value="VOC_core"/>
</dbReference>
<evidence type="ECO:0000259" key="1">
    <source>
        <dbReference type="PROSITE" id="PS51819"/>
    </source>
</evidence>
<reference evidence="2 3" key="1">
    <citation type="submission" date="2020-08" db="EMBL/GenBank/DDBJ databases">
        <title>Functional genomics of gut bacteria from endangered species of beetles.</title>
        <authorList>
            <person name="Carlos-Shanley C."/>
        </authorList>
    </citation>
    <scope>NUCLEOTIDE SEQUENCE [LARGE SCALE GENOMIC DNA]</scope>
    <source>
        <strain evidence="2 3">S00198</strain>
    </source>
</reference>
<dbReference type="Gene3D" id="3.10.180.10">
    <property type="entry name" value="2,3-Dihydroxybiphenyl 1,2-Dioxygenase, domain 1"/>
    <property type="match status" value="1"/>
</dbReference>
<evidence type="ECO:0000313" key="2">
    <source>
        <dbReference type="EMBL" id="MBB6561974.1"/>
    </source>
</evidence>
<dbReference type="Pfam" id="PF00903">
    <property type="entry name" value="Glyoxalase"/>
    <property type="match status" value="1"/>
</dbReference>